<dbReference type="EMBL" id="JAHRHJ020000008">
    <property type="protein sequence ID" value="KAH9303916.1"/>
    <property type="molecule type" value="Genomic_DNA"/>
</dbReference>
<dbReference type="Proteomes" id="UP000824469">
    <property type="component" value="Unassembled WGS sequence"/>
</dbReference>
<gene>
    <name evidence="1" type="ORF">KI387_008320</name>
</gene>
<reference evidence="1 2" key="1">
    <citation type="journal article" date="2021" name="Nat. Plants">
        <title>The Taxus genome provides insights into paclitaxel biosynthesis.</title>
        <authorList>
            <person name="Xiong X."/>
            <person name="Gou J."/>
            <person name="Liao Q."/>
            <person name="Li Y."/>
            <person name="Zhou Q."/>
            <person name="Bi G."/>
            <person name="Li C."/>
            <person name="Du R."/>
            <person name="Wang X."/>
            <person name="Sun T."/>
            <person name="Guo L."/>
            <person name="Liang H."/>
            <person name="Lu P."/>
            <person name="Wu Y."/>
            <person name="Zhang Z."/>
            <person name="Ro D.K."/>
            <person name="Shang Y."/>
            <person name="Huang S."/>
            <person name="Yan J."/>
        </authorList>
    </citation>
    <scope>NUCLEOTIDE SEQUENCE [LARGE SCALE GENOMIC DNA]</scope>
    <source>
        <strain evidence="1">Ta-2019</strain>
    </source>
</reference>
<feature type="non-terminal residue" evidence="1">
    <location>
        <position position="1"/>
    </location>
</feature>
<comment type="caution">
    <text evidence="1">The sequence shown here is derived from an EMBL/GenBank/DDBJ whole genome shotgun (WGS) entry which is preliminary data.</text>
</comment>
<evidence type="ECO:0000313" key="2">
    <source>
        <dbReference type="Proteomes" id="UP000824469"/>
    </source>
</evidence>
<dbReference type="AlphaFoldDB" id="A0AA38CQ17"/>
<accession>A0AA38CQ17</accession>
<proteinExistence type="predicted"/>
<protein>
    <submittedName>
        <fullName evidence="1">Uncharacterized protein</fullName>
    </submittedName>
</protein>
<evidence type="ECO:0000313" key="1">
    <source>
        <dbReference type="EMBL" id="KAH9303916.1"/>
    </source>
</evidence>
<sequence length="74" mass="8050">SGTYGIEENEEMDMHLSLQVSPSGLNREGEKNHLGTTLTISDAADVLMVGEVVAHDKLHDVCDDAVFHQMKVPS</sequence>
<organism evidence="1 2">
    <name type="scientific">Taxus chinensis</name>
    <name type="common">Chinese yew</name>
    <name type="synonym">Taxus wallichiana var. chinensis</name>
    <dbReference type="NCBI Taxonomy" id="29808"/>
    <lineage>
        <taxon>Eukaryota</taxon>
        <taxon>Viridiplantae</taxon>
        <taxon>Streptophyta</taxon>
        <taxon>Embryophyta</taxon>
        <taxon>Tracheophyta</taxon>
        <taxon>Spermatophyta</taxon>
        <taxon>Pinopsida</taxon>
        <taxon>Pinidae</taxon>
        <taxon>Conifers II</taxon>
        <taxon>Cupressales</taxon>
        <taxon>Taxaceae</taxon>
        <taxon>Taxus</taxon>
    </lineage>
</organism>
<name>A0AA38CQ17_TAXCH</name>
<feature type="non-terminal residue" evidence="1">
    <location>
        <position position="74"/>
    </location>
</feature>
<keyword evidence="2" id="KW-1185">Reference proteome</keyword>